<dbReference type="STRING" id="435.A0U92_10995"/>
<dbReference type="OrthoDB" id="9806457at2"/>
<keyword evidence="3" id="KW-1185">Reference proteome</keyword>
<dbReference type="Pfam" id="PF02190">
    <property type="entry name" value="LON_substr_bdg"/>
    <property type="match status" value="1"/>
</dbReference>
<dbReference type="SUPFAM" id="SSF88697">
    <property type="entry name" value="PUA domain-like"/>
    <property type="match status" value="1"/>
</dbReference>
<dbReference type="PANTHER" id="PTHR46732">
    <property type="entry name" value="ATP-DEPENDENT PROTEASE LA (LON) DOMAIN PROTEIN"/>
    <property type="match status" value="1"/>
</dbReference>
<dbReference type="InterPro" id="IPR003111">
    <property type="entry name" value="Lon_prtase_N"/>
</dbReference>
<dbReference type="PANTHER" id="PTHR46732:SF8">
    <property type="entry name" value="ATP-DEPENDENT PROTEASE LA (LON) DOMAIN PROTEIN"/>
    <property type="match status" value="1"/>
</dbReference>
<dbReference type="PROSITE" id="PS51787">
    <property type="entry name" value="LON_N"/>
    <property type="match status" value="1"/>
</dbReference>
<dbReference type="InterPro" id="IPR015947">
    <property type="entry name" value="PUA-like_sf"/>
</dbReference>
<dbReference type="InterPro" id="IPR046336">
    <property type="entry name" value="Lon_prtase_N_sf"/>
</dbReference>
<dbReference type="EMBL" id="CP014692">
    <property type="protein sequence ID" value="AQS85222.1"/>
    <property type="molecule type" value="Genomic_DNA"/>
</dbReference>
<dbReference type="eggNOG" id="COG2802">
    <property type="taxonomic scope" value="Bacteria"/>
</dbReference>
<feature type="domain" description="Lon N-terminal" evidence="1">
    <location>
        <begin position="33"/>
        <end position="229"/>
    </location>
</feature>
<sequence length="238" mass="26517">MGLATGSHFFDDNTPRRVPRLGDITLADLPAEIGLFPLFGTLLLPRGKLPLNVFEPRYIGLIEDALADQRLIGIIQPFSEIDDDEDFAPEPHLFEVGCIGRITSFVERLDNTYALTLTGISRFRYLRESEGARGYRRARIDVSAYAGDLNEIPSAPFDRKLLLDSLKDYFESRGMGVRWEVIDQMADDALLVALPMICPFPSSEKQALLEADTLTERARVLQSLLDLSGSQNGSSRPV</sequence>
<dbReference type="SMART" id="SM00464">
    <property type="entry name" value="LON"/>
    <property type="match status" value="1"/>
</dbReference>
<dbReference type="AlphaFoldDB" id="A0A1U9KHD3"/>
<evidence type="ECO:0000313" key="3">
    <source>
        <dbReference type="Proteomes" id="UP000188937"/>
    </source>
</evidence>
<dbReference type="RefSeq" id="WP_077813268.1">
    <property type="nucleotide sequence ID" value="NZ_CP014692.1"/>
</dbReference>
<dbReference type="KEGG" id="aace:A0U92_10995"/>
<name>A0A1U9KHD3_ACEAC</name>
<dbReference type="Gene3D" id="2.30.130.40">
    <property type="entry name" value="LON domain-like"/>
    <property type="match status" value="1"/>
</dbReference>
<gene>
    <name evidence="2" type="ORF">A0U92_10995</name>
</gene>
<organism evidence="2 3">
    <name type="scientific">Acetobacter aceti</name>
    <dbReference type="NCBI Taxonomy" id="435"/>
    <lineage>
        <taxon>Bacteria</taxon>
        <taxon>Pseudomonadati</taxon>
        <taxon>Pseudomonadota</taxon>
        <taxon>Alphaproteobacteria</taxon>
        <taxon>Acetobacterales</taxon>
        <taxon>Acetobacteraceae</taxon>
        <taxon>Acetobacter</taxon>
        <taxon>Acetobacter subgen. Acetobacter</taxon>
    </lineage>
</organism>
<proteinExistence type="predicted"/>
<dbReference type="Proteomes" id="UP000188937">
    <property type="component" value="Chromosome"/>
</dbReference>
<evidence type="ECO:0000259" key="1">
    <source>
        <dbReference type="PROSITE" id="PS51787"/>
    </source>
</evidence>
<evidence type="ECO:0000313" key="2">
    <source>
        <dbReference type="EMBL" id="AQS85222.1"/>
    </source>
</evidence>
<protein>
    <submittedName>
        <fullName evidence="2">Peptidase</fullName>
    </submittedName>
</protein>
<accession>A0A1U9KHD3</accession>
<reference evidence="2 3" key="1">
    <citation type="submission" date="2016-03" db="EMBL/GenBank/DDBJ databases">
        <title>Acetic acid bacteria sequencing.</title>
        <authorList>
            <person name="Brandt J."/>
            <person name="Jakob F."/>
            <person name="Vogel R.F."/>
        </authorList>
    </citation>
    <scope>NUCLEOTIDE SEQUENCE [LARGE SCALE GENOMIC DNA]</scope>
    <source>
        <strain evidence="2 3">TMW2.1153</strain>
    </source>
</reference>